<keyword evidence="2" id="KW-1185">Reference proteome</keyword>
<dbReference type="InterPro" id="IPR010306">
    <property type="entry name" value="PhnJ"/>
</dbReference>
<dbReference type="KEGG" id="eff:skT53_05420"/>
<dbReference type="GO" id="GO:0051539">
    <property type="term" value="F:4 iron, 4 sulfur cluster binding"/>
    <property type="evidence" value="ECO:0007669"/>
    <property type="project" value="InterPro"/>
</dbReference>
<name>A0A7I8D6E0_9BACL</name>
<protein>
    <submittedName>
        <fullName evidence="1">Uncharacterized protein</fullName>
    </submittedName>
</protein>
<gene>
    <name evidence="1" type="ORF">skT53_05420</name>
</gene>
<evidence type="ECO:0000313" key="2">
    <source>
        <dbReference type="Proteomes" id="UP000593802"/>
    </source>
</evidence>
<dbReference type="GO" id="GO:0019700">
    <property type="term" value="P:organic phosphonate catabolic process"/>
    <property type="evidence" value="ECO:0007669"/>
    <property type="project" value="InterPro"/>
</dbReference>
<dbReference type="AlphaFoldDB" id="A0A7I8D6E0"/>
<reference evidence="1 2" key="1">
    <citation type="submission" date="2020-08" db="EMBL/GenBank/DDBJ databases">
        <title>Complete Genome Sequence of Effusibacillus dendaii Strain skT53, Isolated from Farmland soil.</title>
        <authorList>
            <person name="Konishi T."/>
            <person name="Kawasaki H."/>
        </authorList>
    </citation>
    <scope>NUCLEOTIDE SEQUENCE [LARGE SCALE GENOMIC DNA]</scope>
    <source>
        <strain evidence="2">skT53</strain>
    </source>
</reference>
<dbReference type="EMBL" id="AP023366">
    <property type="protein sequence ID" value="BCJ85557.1"/>
    <property type="molecule type" value="Genomic_DNA"/>
</dbReference>
<evidence type="ECO:0000313" key="1">
    <source>
        <dbReference type="EMBL" id="BCJ85557.1"/>
    </source>
</evidence>
<sequence length="150" mass="17630">MHAEKDYSKRWVFLYEDIVKWGEITLSHRYPVSVNGRYVIDPSPIPRFDVPKLHQAETLFLFGAGREKRIYAIPPYTDVVPLQFEDYHFHVEDFGEKSCEYCGSTDSYLDEVFDNQTGERHFYCSDTSYCLKMRNKAQGIPVELGGRWNE</sequence>
<dbReference type="Proteomes" id="UP000593802">
    <property type="component" value="Chromosome"/>
</dbReference>
<organism evidence="1 2">
    <name type="scientific">Effusibacillus dendaii</name>
    <dbReference type="NCBI Taxonomy" id="2743772"/>
    <lineage>
        <taxon>Bacteria</taxon>
        <taxon>Bacillati</taxon>
        <taxon>Bacillota</taxon>
        <taxon>Bacilli</taxon>
        <taxon>Bacillales</taxon>
        <taxon>Alicyclobacillaceae</taxon>
        <taxon>Effusibacillus</taxon>
    </lineage>
</organism>
<dbReference type="GO" id="GO:0016829">
    <property type="term" value="F:lyase activity"/>
    <property type="evidence" value="ECO:0007669"/>
    <property type="project" value="InterPro"/>
</dbReference>
<dbReference type="Pfam" id="PF06007">
    <property type="entry name" value="PhnJ"/>
    <property type="match status" value="1"/>
</dbReference>
<accession>A0A7I8D6E0</accession>
<proteinExistence type="predicted"/>